<organism evidence="8 9">
    <name type="scientific">Acropora cervicornis</name>
    <name type="common">Staghorn coral</name>
    <dbReference type="NCBI Taxonomy" id="6130"/>
    <lineage>
        <taxon>Eukaryota</taxon>
        <taxon>Metazoa</taxon>
        <taxon>Cnidaria</taxon>
        <taxon>Anthozoa</taxon>
        <taxon>Hexacorallia</taxon>
        <taxon>Scleractinia</taxon>
        <taxon>Astrocoeniina</taxon>
        <taxon>Acroporidae</taxon>
        <taxon>Acropora</taxon>
    </lineage>
</organism>
<comment type="caution">
    <text evidence="8">The sequence shown here is derived from an EMBL/GenBank/DDBJ whole genome shotgun (WGS) entry which is preliminary data.</text>
</comment>
<keyword evidence="6" id="KW-0325">Glycoprotein</keyword>
<dbReference type="AlphaFoldDB" id="A0AAD9VGY0"/>
<feature type="transmembrane region" description="Helical" evidence="7">
    <location>
        <begin position="20"/>
        <end position="38"/>
    </location>
</feature>
<dbReference type="PRINTS" id="PR01609">
    <property type="entry name" value="CD36FAMILY"/>
</dbReference>
<keyword evidence="3 7" id="KW-0812">Transmembrane</keyword>
<dbReference type="Proteomes" id="UP001249851">
    <property type="component" value="Unassembled WGS sequence"/>
</dbReference>
<proteinExistence type="inferred from homology"/>
<name>A0AAD9VGY0_ACRCE</name>
<dbReference type="InterPro" id="IPR002159">
    <property type="entry name" value="CD36_fam"/>
</dbReference>
<dbReference type="EMBL" id="JARQWQ010000001">
    <property type="protein sequence ID" value="KAK2574173.1"/>
    <property type="molecule type" value="Genomic_DNA"/>
</dbReference>
<dbReference type="Pfam" id="PF01130">
    <property type="entry name" value="CD36"/>
    <property type="match status" value="1"/>
</dbReference>
<dbReference type="GO" id="GO:0005044">
    <property type="term" value="F:scavenger receptor activity"/>
    <property type="evidence" value="ECO:0007669"/>
    <property type="project" value="InterPro"/>
</dbReference>
<keyword evidence="4 7" id="KW-1133">Transmembrane helix</keyword>
<evidence type="ECO:0000256" key="2">
    <source>
        <dbReference type="ARBA" id="ARBA00010532"/>
    </source>
</evidence>
<keyword evidence="5 7" id="KW-0472">Membrane</keyword>
<evidence type="ECO:0000256" key="4">
    <source>
        <dbReference type="ARBA" id="ARBA00022989"/>
    </source>
</evidence>
<evidence type="ECO:0000256" key="3">
    <source>
        <dbReference type="ARBA" id="ARBA00022692"/>
    </source>
</evidence>
<evidence type="ECO:0000256" key="1">
    <source>
        <dbReference type="ARBA" id="ARBA00004370"/>
    </source>
</evidence>
<dbReference type="GO" id="GO:0016020">
    <property type="term" value="C:membrane"/>
    <property type="evidence" value="ECO:0007669"/>
    <property type="project" value="UniProtKB-SubCell"/>
</dbReference>
<evidence type="ECO:0000256" key="7">
    <source>
        <dbReference type="SAM" id="Phobius"/>
    </source>
</evidence>
<feature type="transmembrane region" description="Helical" evidence="7">
    <location>
        <begin position="474"/>
        <end position="496"/>
    </location>
</feature>
<evidence type="ECO:0000256" key="5">
    <source>
        <dbReference type="ARBA" id="ARBA00023136"/>
    </source>
</evidence>
<comment type="similarity">
    <text evidence="2">Belongs to the CD36 family.</text>
</comment>
<protein>
    <submittedName>
        <fullName evidence="8">Lysosome membrane protein 2</fullName>
    </submittedName>
</protein>
<accession>A0AAD9VGY0</accession>
<reference evidence="8" key="1">
    <citation type="journal article" date="2023" name="G3 (Bethesda)">
        <title>Whole genome assembly and annotation of the endangered Caribbean coral Acropora cervicornis.</title>
        <authorList>
            <person name="Selwyn J.D."/>
            <person name="Vollmer S.V."/>
        </authorList>
    </citation>
    <scope>NUCLEOTIDE SEQUENCE</scope>
    <source>
        <strain evidence="8">K2</strain>
    </source>
</reference>
<evidence type="ECO:0000256" key="6">
    <source>
        <dbReference type="ARBA" id="ARBA00023180"/>
    </source>
</evidence>
<dbReference type="PANTHER" id="PTHR11923:SF51">
    <property type="entry name" value="LYSOSOME MEMBRANE PROTEIN 2"/>
    <property type="match status" value="1"/>
</dbReference>
<comment type="subcellular location">
    <subcellularLocation>
        <location evidence="1">Membrane</location>
    </subcellularLocation>
</comment>
<reference evidence="8" key="2">
    <citation type="journal article" date="2023" name="Science">
        <title>Genomic signatures of disease resistance in endangered staghorn corals.</title>
        <authorList>
            <person name="Vollmer S.V."/>
            <person name="Selwyn J.D."/>
            <person name="Despard B.A."/>
            <person name="Roesel C.L."/>
        </authorList>
    </citation>
    <scope>NUCLEOTIDE SEQUENCE</scope>
    <source>
        <strain evidence="8">K2</strain>
    </source>
</reference>
<evidence type="ECO:0000313" key="8">
    <source>
        <dbReference type="EMBL" id="KAK2574173.1"/>
    </source>
</evidence>
<dbReference type="GO" id="GO:0005764">
    <property type="term" value="C:lysosome"/>
    <property type="evidence" value="ECO:0007669"/>
    <property type="project" value="InterPro"/>
</dbReference>
<dbReference type="InterPro" id="IPR005429">
    <property type="entry name" value="LimpII"/>
</dbReference>
<keyword evidence="9" id="KW-1185">Reference proteome</keyword>
<dbReference type="PRINTS" id="PR01611">
    <property type="entry name" value="LIMPII"/>
</dbReference>
<sequence length="522" mass="58885">MDVREKRARKGCCVAGWKTIAFLCTLGILLIATAVTLYETKVLDRYIQRKINEKLVLGPDSEGYAQWLNPTVPIHMQYFIFDVVNPEEVLQGKKPYVFQRGPFSYREHRHKRNVTWNTSCASVTYNQEMYFVFDPSASCSSCDPHVFEVTTINIPLVTLAEAARNFPFFVKEFIGVVIFEHYKEKIFMKRKVHDLLWGYKDPLFAEYAKLRSEVPESLRKHLPDIPPIVALQKNNTYDGVTSVHTGAKNIKQLVEWIGWKGQSILTVWNSTYANMINGTDGSEFSPDTSPDDTLYVFVTMLCRSLYLTHSANSRLWGIDALQFTVPKEEFLNGTTNPDNEGFCIERCYPSGILDIGVCQPPSPVKIPLFISAPHFYLGDPLLHEEIGGLSPNEEEHGTYLNVEPHTGISIKSSKRLQINVKVEAVRGIVETGGISSLFFPVMYVNESVALDSASVDKLKSEVLSKFVIVHVLELGMVILGGLLVLVVIIVFTRCIIFKTMQKKLRLVSVLNGSSEDTPLLWS</sequence>
<evidence type="ECO:0000313" key="9">
    <source>
        <dbReference type="Proteomes" id="UP001249851"/>
    </source>
</evidence>
<gene>
    <name evidence="8" type="ORF">P5673_000308</name>
</gene>
<dbReference type="PANTHER" id="PTHR11923">
    <property type="entry name" value="SCAVENGER RECEPTOR CLASS B TYPE-1 SR-B1"/>
    <property type="match status" value="1"/>
</dbReference>